<organism evidence="5 6">
    <name type="scientific">Helicobacter pylori</name>
    <name type="common">Campylobacter pylori</name>
    <dbReference type="NCBI Taxonomy" id="210"/>
    <lineage>
        <taxon>Bacteria</taxon>
        <taxon>Pseudomonadati</taxon>
        <taxon>Campylobacterota</taxon>
        <taxon>Epsilonproteobacteria</taxon>
        <taxon>Campylobacterales</taxon>
        <taxon>Helicobacteraceae</taxon>
        <taxon>Helicobacter</taxon>
    </lineage>
</organism>
<dbReference type="SMART" id="SM00437">
    <property type="entry name" value="TOP1Ac"/>
    <property type="match status" value="1"/>
</dbReference>
<dbReference type="InterPro" id="IPR013824">
    <property type="entry name" value="Topo_IA_cen_sub1"/>
</dbReference>
<name>A0A2T6VSH8_HELPX</name>
<dbReference type="InterPro" id="IPR013497">
    <property type="entry name" value="Topo_IA_cen"/>
</dbReference>
<sequence length="351" mass="40561">FEAGLITYIRTDSEALSKEYLQEHQAFFENIYPSVYECREYRAGKNSQAEAHEAIRITHPHCYEDLKKVCEKHNITDIDDLKVYTLIFFNTICSQSKNAIYENTTLNFKVKTHSFKCSFSKLKSKGFKAIKDLEEEKKDEEEIESDLDFSSLQLKTQMPILDFNIKELKAKAPSPYTESTFIAMMETYGIGRPSTYTSVFEILKNKNYITLEGKNRKIAPTALGKSIIDFFLNDSQTQWIAISKVDDSFTKKLEEMLDMIIKDGKSAYLDLMQNIQKKLGTEISNLYRNNSNNNASAAKKEMIPPTEKQLDFVETIEKTLQIKASDMTKKDKFACMKFIEEHSKKMPKKDN</sequence>
<evidence type="ECO:0000313" key="5">
    <source>
        <dbReference type="EMBL" id="PUD80842.1"/>
    </source>
</evidence>
<comment type="caution">
    <text evidence="5">The sequence shown here is derived from an EMBL/GenBank/DDBJ whole genome shotgun (WGS) entry which is preliminary data.</text>
</comment>
<dbReference type="GO" id="GO:0003917">
    <property type="term" value="F:DNA topoisomerase type I (single strand cut, ATP-independent) activity"/>
    <property type="evidence" value="ECO:0007669"/>
    <property type="project" value="InterPro"/>
</dbReference>
<keyword evidence="1" id="KW-0799">Topoisomerase</keyword>
<dbReference type="InterPro" id="IPR013826">
    <property type="entry name" value="Topo_IA_cen_sub3"/>
</dbReference>
<evidence type="ECO:0000259" key="4">
    <source>
        <dbReference type="PROSITE" id="PS52039"/>
    </source>
</evidence>
<dbReference type="Proteomes" id="UP000244700">
    <property type="component" value="Unassembled WGS sequence"/>
</dbReference>
<feature type="domain" description="Topo IA-type catalytic" evidence="4">
    <location>
        <begin position="1"/>
        <end position="284"/>
    </location>
</feature>
<evidence type="ECO:0000313" key="6">
    <source>
        <dbReference type="Proteomes" id="UP000244700"/>
    </source>
</evidence>
<keyword evidence="2" id="KW-0238">DNA-binding</keyword>
<dbReference type="PROSITE" id="PS52039">
    <property type="entry name" value="TOPO_IA_2"/>
    <property type="match status" value="1"/>
</dbReference>
<feature type="non-terminal residue" evidence="5">
    <location>
        <position position="1"/>
    </location>
</feature>
<dbReference type="Gene3D" id="1.10.460.10">
    <property type="entry name" value="Topoisomerase I, domain 2"/>
    <property type="match status" value="1"/>
</dbReference>
<dbReference type="InterPro" id="IPR000380">
    <property type="entry name" value="Topo_IA"/>
</dbReference>
<evidence type="ECO:0000256" key="1">
    <source>
        <dbReference type="ARBA" id="ARBA00023029"/>
    </source>
</evidence>
<dbReference type="InterPro" id="IPR003602">
    <property type="entry name" value="Topo_IA_DNA-bd_dom"/>
</dbReference>
<dbReference type="GO" id="GO:0003677">
    <property type="term" value="F:DNA binding"/>
    <property type="evidence" value="ECO:0007669"/>
    <property type="project" value="UniProtKB-KW"/>
</dbReference>
<dbReference type="Gene3D" id="1.10.290.10">
    <property type="entry name" value="Topoisomerase I, domain 4"/>
    <property type="match status" value="1"/>
</dbReference>
<dbReference type="PANTHER" id="PTHR42785:SF1">
    <property type="entry name" value="DNA TOPOISOMERASE"/>
    <property type="match status" value="1"/>
</dbReference>
<protein>
    <submittedName>
        <fullName evidence="5">Type IA DNA topoisomerase</fullName>
    </submittedName>
</protein>
<evidence type="ECO:0000256" key="2">
    <source>
        <dbReference type="ARBA" id="ARBA00023125"/>
    </source>
</evidence>
<dbReference type="SUPFAM" id="SSF56712">
    <property type="entry name" value="Prokaryotic type I DNA topoisomerase"/>
    <property type="match status" value="1"/>
</dbReference>
<dbReference type="PRINTS" id="PR00417">
    <property type="entry name" value="PRTPISMRASEI"/>
</dbReference>
<dbReference type="PANTHER" id="PTHR42785">
    <property type="entry name" value="DNA TOPOISOMERASE, TYPE IA, CORE"/>
    <property type="match status" value="1"/>
</dbReference>
<reference evidence="5 6" key="1">
    <citation type="submission" date="2018-01" db="EMBL/GenBank/DDBJ databases">
        <title>Helicobacter pylori genome-wide association study shows promise for predicting gastric cancer risk.</title>
        <authorList>
            <person name="Berthenet E."/>
            <person name="Yahara K."/>
            <person name="Thorell K."/>
            <person name="Pascoe B."/>
            <person name="Meric G."/>
            <person name="Mikhail J.M."/>
            <person name="Engstrand L."/>
            <person name="Enroth H."/>
            <person name="Burette A."/>
            <person name="Megraud F."/>
            <person name="Atherton J."/>
            <person name="Smith S."/>
            <person name="Wilkinson T.S."/>
            <person name="Hitchings M.D."/>
            <person name="Falush D."/>
            <person name="Sheppard S.K."/>
        </authorList>
    </citation>
    <scope>NUCLEOTIDE SEQUENCE [LARGE SCALE GENOMIC DNA]</scope>
    <source>
        <strain evidence="5 6">GIL237</strain>
    </source>
</reference>
<accession>A0A2T6VSH8</accession>
<dbReference type="EMBL" id="QBQT01000115">
    <property type="protein sequence ID" value="PUD80842.1"/>
    <property type="molecule type" value="Genomic_DNA"/>
</dbReference>
<evidence type="ECO:0000256" key="3">
    <source>
        <dbReference type="ARBA" id="ARBA00023235"/>
    </source>
</evidence>
<keyword evidence="3 5" id="KW-0413">Isomerase</keyword>
<dbReference type="GO" id="GO:0006265">
    <property type="term" value="P:DNA topological change"/>
    <property type="evidence" value="ECO:0007669"/>
    <property type="project" value="InterPro"/>
</dbReference>
<proteinExistence type="predicted"/>
<dbReference type="InterPro" id="IPR023405">
    <property type="entry name" value="Topo_IA_core_domain"/>
</dbReference>
<gene>
    <name evidence="5" type="ORF">C2R72_01935</name>
</gene>
<dbReference type="AlphaFoldDB" id="A0A2T6VSH8"/>
<dbReference type="Pfam" id="PF01131">
    <property type="entry name" value="Topoisom_bac"/>
    <property type="match status" value="1"/>
</dbReference>